<evidence type="ECO:0000313" key="9">
    <source>
        <dbReference type="Proteomes" id="UP001479436"/>
    </source>
</evidence>
<dbReference type="InterPro" id="IPR013766">
    <property type="entry name" value="Thioredoxin_domain"/>
</dbReference>
<dbReference type="InterPro" id="IPR000866">
    <property type="entry name" value="AhpC/TSA"/>
</dbReference>
<keyword evidence="2 5" id="KW-0049">Antioxidant</keyword>
<evidence type="ECO:0000256" key="1">
    <source>
        <dbReference type="ARBA" id="ARBA00022559"/>
    </source>
</evidence>
<reference evidence="8 9" key="1">
    <citation type="submission" date="2023-04" db="EMBL/GenBank/DDBJ databases">
        <title>Genome of Basidiobolus ranarum AG-B5.</title>
        <authorList>
            <person name="Stajich J.E."/>
            <person name="Carter-House D."/>
            <person name="Gryganskyi A."/>
        </authorList>
    </citation>
    <scope>NUCLEOTIDE SEQUENCE [LARGE SCALE GENOMIC DNA]</scope>
    <source>
        <strain evidence="8 9">AG-B5</strain>
    </source>
</reference>
<feature type="region of interest" description="Disordered" evidence="6">
    <location>
        <begin position="198"/>
        <end position="217"/>
    </location>
</feature>
<keyword evidence="4 5" id="KW-0676">Redox-active center</keyword>
<evidence type="ECO:0000256" key="6">
    <source>
        <dbReference type="SAM" id="MobiDB-lite"/>
    </source>
</evidence>
<proteinExistence type="inferred from homology"/>
<organism evidence="8 9">
    <name type="scientific">Basidiobolus ranarum</name>
    <dbReference type="NCBI Taxonomy" id="34480"/>
    <lineage>
        <taxon>Eukaryota</taxon>
        <taxon>Fungi</taxon>
        <taxon>Fungi incertae sedis</taxon>
        <taxon>Zoopagomycota</taxon>
        <taxon>Entomophthoromycotina</taxon>
        <taxon>Basidiobolomycetes</taxon>
        <taxon>Basidiobolales</taxon>
        <taxon>Basidiobolaceae</taxon>
        <taxon>Basidiobolus</taxon>
    </lineage>
</organism>
<dbReference type="PANTHER" id="PTHR10681:SF171">
    <property type="entry name" value="PEROXIREDOXIN 4"/>
    <property type="match status" value="1"/>
</dbReference>
<evidence type="ECO:0000256" key="5">
    <source>
        <dbReference type="PIRNR" id="PIRNR000239"/>
    </source>
</evidence>
<dbReference type="InterPro" id="IPR036249">
    <property type="entry name" value="Thioredoxin-like_sf"/>
</dbReference>
<dbReference type="PANTHER" id="PTHR10681">
    <property type="entry name" value="THIOREDOXIN PEROXIDASE"/>
    <property type="match status" value="1"/>
</dbReference>
<dbReference type="PROSITE" id="PS51352">
    <property type="entry name" value="THIOREDOXIN_2"/>
    <property type="match status" value="1"/>
</dbReference>
<dbReference type="SUPFAM" id="SSF52833">
    <property type="entry name" value="Thioredoxin-like"/>
    <property type="match status" value="1"/>
</dbReference>
<dbReference type="InterPro" id="IPR024706">
    <property type="entry name" value="Peroxiredoxin_AhpC-typ"/>
</dbReference>
<evidence type="ECO:0000256" key="2">
    <source>
        <dbReference type="ARBA" id="ARBA00022862"/>
    </source>
</evidence>
<dbReference type="InterPro" id="IPR019479">
    <property type="entry name" value="Peroxiredoxin_C"/>
</dbReference>
<evidence type="ECO:0000259" key="7">
    <source>
        <dbReference type="PROSITE" id="PS51352"/>
    </source>
</evidence>
<dbReference type="PIRSF" id="PIRSF000239">
    <property type="entry name" value="AHPC"/>
    <property type="match status" value="1"/>
</dbReference>
<comment type="similarity">
    <text evidence="5">Belongs to the peroxiredoxin family.</text>
</comment>
<dbReference type="Proteomes" id="UP001479436">
    <property type="component" value="Unassembled WGS sequence"/>
</dbReference>
<gene>
    <name evidence="8" type="primary">PRDX2</name>
    <name evidence="8" type="ORF">K7432_007234</name>
</gene>
<dbReference type="InterPro" id="IPR050217">
    <property type="entry name" value="Peroxiredoxin"/>
</dbReference>
<evidence type="ECO:0000256" key="3">
    <source>
        <dbReference type="ARBA" id="ARBA00023002"/>
    </source>
</evidence>
<comment type="caution">
    <text evidence="8">The sequence shown here is derived from an EMBL/GenBank/DDBJ whole genome shotgun (WGS) entry which is preliminary data.</text>
</comment>
<dbReference type="CDD" id="cd03015">
    <property type="entry name" value="PRX_Typ2cys"/>
    <property type="match status" value="1"/>
</dbReference>
<protein>
    <submittedName>
        <fullName evidence="8">Peroxiredoxin-2</fullName>
    </submittedName>
</protein>
<keyword evidence="1 5" id="KW-0575">Peroxidase</keyword>
<dbReference type="EMBL" id="JASJQH010007225">
    <property type="protein sequence ID" value="KAK9712277.1"/>
    <property type="molecule type" value="Genomic_DNA"/>
</dbReference>
<evidence type="ECO:0000313" key="8">
    <source>
        <dbReference type="EMBL" id="KAK9712277.1"/>
    </source>
</evidence>
<name>A0ABR2W0G3_9FUNG</name>
<comment type="function">
    <text evidence="5">Thiol-specific peroxidase that catalyzes the reduction of hydrogen peroxide and organic hydroperoxides to water and alcohols, respectively.</text>
</comment>
<keyword evidence="3 5" id="KW-0560">Oxidoreductase</keyword>
<dbReference type="Pfam" id="PF10417">
    <property type="entry name" value="1-cysPrx_C"/>
    <property type="match status" value="1"/>
</dbReference>
<dbReference type="Gene3D" id="3.40.30.10">
    <property type="entry name" value="Glutaredoxin"/>
    <property type="match status" value="1"/>
</dbReference>
<dbReference type="Pfam" id="PF00578">
    <property type="entry name" value="AhpC-TSA"/>
    <property type="match status" value="1"/>
</dbReference>
<evidence type="ECO:0000256" key="4">
    <source>
        <dbReference type="ARBA" id="ARBA00023284"/>
    </source>
</evidence>
<keyword evidence="9" id="KW-1185">Reference proteome</keyword>
<sequence>MVQIQQVAPQFKATAVIEGEFQEVNLSDYIGQYVVLLFYPLDFTFVCPTELVAFSDRVSEFSAMGAQVLGISVDSQFTHLAFNNTPRNQGGLGGLKYPLISDITQNISRQYETLIEEAGVAARGLFIIDPQQKIRIKIVNDLPVGRSVDETLRLLEAVKFTDEHGMVCPANWKRGENAIKPNLVDSKVFFANQTQSKVNNLKRPPTSPLSNDEKRVR</sequence>
<feature type="domain" description="Thioredoxin" evidence="7">
    <location>
        <begin position="2"/>
        <end position="160"/>
    </location>
</feature>
<accession>A0ABR2W0G3</accession>